<proteinExistence type="predicted"/>
<keyword evidence="3" id="KW-1185">Reference proteome</keyword>
<dbReference type="STRING" id="78915.A0A4V1IVP1"/>
<protein>
    <recommendedName>
        <fullName evidence="4">SAP domain-containing protein</fullName>
    </recommendedName>
</protein>
<dbReference type="Proteomes" id="UP000271241">
    <property type="component" value="Unassembled WGS sequence"/>
</dbReference>
<feature type="region of interest" description="Disordered" evidence="1">
    <location>
        <begin position="199"/>
        <end position="221"/>
    </location>
</feature>
<reference evidence="3" key="1">
    <citation type="journal article" date="2018" name="Nat. Microbiol.">
        <title>Leveraging single-cell genomics to expand the fungal tree of life.</title>
        <authorList>
            <person name="Ahrendt S.R."/>
            <person name="Quandt C.A."/>
            <person name="Ciobanu D."/>
            <person name="Clum A."/>
            <person name="Salamov A."/>
            <person name="Andreopoulos B."/>
            <person name="Cheng J.F."/>
            <person name="Woyke T."/>
            <person name="Pelin A."/>
            <person name="Henrissat B."/>
            <person name="Reynolds N.K."/>
            <person name="Benny G.L."/>
            <person name="Smith M.E."/>
            <person name="James T.Y."/>
            <person name="Grigoriev I.V."/>
        </authorList>
    </citation>
    <scope>NUCLEOTIDE SEQUENCE [LARGE SCALE GENOMIC DNA]</scope>
    <source>
        <strain evidence="3">RSA 1356</strain>
    </source>
</reference>
<evidence type="ECO:0000313" key="2">
    <source>
        <dbReference type="EMBL" id="RKP04739.1"/>
    </source>
</evidence>
<dbReference type="InterPro" id="IPR039577">
    <property type="entry name" value="Rad18"/>
</dbReference>
<name>A0A4V1IVP1_9FUNG</name>
<accession>A0A4V1IVP1</accession>
<feature type="compositionally biased region" description="Low complexity" evidence="1">
    <location>
        <begin position="210"/>
        <end position="221"/>
    </location>
</feature>
<dbReference type="PANTHER" id="PTHR14134:SF2">
    <property type="entry name" value="E3 UBIQUITIN-PROTEIN LIGASE RAD18"/>
    <property type="match status" value="1"/>
</dbReference>
<evidence type="ECO:0000256" key="1">
    <source>
        <dbReference type="SAM" id="MobiDB-lite"/>
    </source>
</evidence>
<dbReference type="GO" id="GO:0006301">
    <property type="term" value="P:DNA damage tolerance"/>
    <property type="evidence" value="ECO:0007669"/>
    <property type="project" value="InterPro"/>
</dbReference>
<sequence length="308" mass="32843">MIEEARINHHLDRCLDGNMASHASTLATGDRSSTSRSTSPVRTAPGSPFVVTPHGSPRPTAGLGLGSSARLLFPARETGARYEPPKMKKLKLGIPTQGSRQVLIKRHQEFLKLYSANADAPRPKSHTAVVRDLMEAERHLSAAAQNSHSRSSSANDGPQSSRNGASSSVPKMDHAAMAAHAEQYADEFRRLVAEARASAARMKEEEQQNASSATTTGTLAAPLDVPSDTLIVTASADTGKRKATAVHVDDASSPSHSPAGSAKRPRTKTPPPSSLAEMAARELGDAHLYLDVIEDFDDDDEIFSFQPP</sequence>
<organism evidence="2 3">
    <name type="scientific">Thamnocephalis sphaerospora</name>
    <dbReference type="NCBI Taxonomy" id="78915"/>
    <lineage>
        <taxon>Eukaryota</taxon>
        <taxon>Fungi</taxon>
        <taxon>Fungi incertae sedis</taxon>
        <taxon>Zoopagomycota</taxon>
        <taxon>Zoopagomycotina</taxon>
        <taxon>Zoopagomycetes</taxon>
        <taxon>Zoopagales</taxon>
        <taxon>Sigmoideomycetaceae</taxon>
        <taxon>Thamnocephalis</taxon>
    </lineage>
</organism>
<dbReference type="GO" id="GO:0003697">
    <property type="term" value="F:single-stranded DNA binding"/>
    <property type="evidence" value="ECO:0007669"/>
    <property type="project" value="InterPro"/>
</dbReference>
<dbReference type="GO" id="GO:0005634">
    <property type="term" value="C:nucleus"/>
    <property type="evidence" value="ECO:0007669"/>
    <property type="project" value="TreeGrafter"/>
</dbReference>
<dbReference type="PANTHER" id="PTHR14134">
    <property type="entry name" value="E3 UBIQUITIN-PROTEIN LIGASE RAD18"/>
    <property type="match status" value="1"/>
</dbReference>
<dbReference type="GO" id="GO:0097505">
    <property type="term" value="C:Rad6-Rad18 complex"/>
    <property type="evidence" value="ECO:0007669"/>
    <property type="project" value="TreeGrafter"/>
</dbReference>
<feature type="compositionally biased region" description="Polar residues" evidence="1">
    <location>
        <begin position="143"/>
        <end position="169"/>
    </location>
</feature>
<dbReference type="GO" id="GO:0006513">
    <property type="term" value="P:protein monoubiquitination"/>
    <property type="evidence" value="ECO:0007669"/>
    <property type="project" value="InterPro"/>
</dbReference>
<evidence type="ECO:0008006" key="4">
    <source>
        <dbReference type="Google" id="ProtNLM"/>
    </source>
</evidence>
<dbReference type="GO" id="GO:0061630">
    <property type="term" value="F:ubiquitin protein ligase activity"/>
    <property type="evidence" value="ECO:0007669"/>
    <property type="project" value="InterPro"/>
</dbReference>
<dbReference type="EMBL" id="KZ993487">
    <property type="protein sequence ID" value="RKP04739.1"/>
    <property type="molecule type" value="Genomic_DNA"/>
</dbReference>
<dbReference type="AlphaFoldDB" id="A0A4V1IVP1"/>
<feature type="region of interest" description="Disordered" evidence="1">
    <location>
        <begin position="139"/>
        <end position="173"/>
    </location>
</feature>
<feature type="region of interest" description="Disordered" evidence="1">
    <location>
        <begin position="242"/>
        <end position="276"/>
    </location>
</feature>
<evidence type="ECO:0000313" key="3">
    <source>
        <dbReference type="Proteomes" id="UP000271241"/>
    </source>
</evidence>
<dbReference type="OrthoDB" id="9049620at2759"/>
<gene>
    <name evidence="2" type="ORF">THASP1DRAFT_26670</name>
</gene>
<feature type="region of interest" description="Disordered" evidence="1">
    <location>
        <begin position="25"/>
        <end position="65"/>
    </location>
</feature>